<gene>
    <name evidence="1" type="ORF">SARC_03650</name>
</gene>
<evidence type="ECO:0000313" key="1">
    <source>
        <dbReference type="EMBL" id="KNC84129.1"/>
    </source>
</evidence>
<reference evidence="1 2" key="1">
    <citation type="submission" date="2011-02" db="EMBL/GenBank/DDBJ databases">
        <title>The Genome Sequence of Sphaeroforma arctica JP610.</title>
        <authorList>
            <consortium name="The Broad Institute Genome Sequencing Platform"/>
            <person name="Russ C."/>
            <person name="Cuomo C."/>
            <person name="Young S.K."/>
            <person name="Zeng Q."/>
            <person name="Gargeya S."/>
            <person name="Alvarado L."/>
            <person name="Berlin A."/>
            <person name="Chapman S.B."/>
            <person name="Chen Z."/>
            <person name="Freedman E."/>
            <person name="Gellesch M."/>
            <person name="Goldberg J."/>
            <person name="Griggs A."/>
            <person name="Gujja S."/>
            <person name="Heilman E."/>
            <person name="Heiman D."/>
            <person name="Howarth C."/>
            <person name="Mehta T."/>
            <person name="Neiman D."/>
            <person name="Pearson M."/>
            <person name="Roberts A."/>
            <person name="Saif S."/>
            <person name="Shea T."/>
            <person name="Shenoy N."/>
            <person name="Sisk P."/>
            <person name="Stolte C."/>
            <person name="Sykes S."/>
            <person name="White J."/>
            <person name="Yandava C."/>
            <person name="Burger G."/>
            <person name="Gray M.W."/>
            <person name="Holland P.W.H."/>
            <person name="King N."/>
            <person name="Lang F.B.F."/>
            <person name="Roger A.J."/>
            <person name="Ruiz-Trillo I."/>
            <person name="Haas B."/>
            <person name="Nusbaum C."/>
            <person name="Birren B."/>
        </authorList>
    </citation>
    <scope>NUCLEOTIDE SEQUENCE [LARGE SCALE GENOMIC DNA]</scope>
    <source>
        <strain evidence="1 2">JP610</strain>
    </source>
</reference>
<dbReference type="RefSeq" id="XP_014158031.1">
    <property type="nucleotide sequence ID" value="XM_014302556.1"/>
</dbReference>
<keyword evidence="2" id="KW-1185">Reference proteome</keyword>
<sequence length="176" mass="19495">MYCIRGIKHSSGTLAFDGASIHKKPVLGVAVMSPGLKKAISAGVYNLSAVKAAGESIGTQVQCDLLRMVLDSLPHLNSIEIVVYSTGTASECLEPAVTMKQRRPYINYCPDLAHVVNIMFKDLCSIIEEIKEWLNKVDIICKYFNSSHFMTTYLAKLTARMNDGRSLDQSIRISRH</sequence>
<dbReference type="Proteomes" id="UP000054560">
    <property type="component" value="Unassembled WGS sequence"/>
</dbReference>
<accession>A0A0L0G5D6</accession>
<name>A0A0L0G5D6_9EUKA</name>
<protein>
    <recommendedName>
        <fullName evidence="3">DUF659 domain-containing protein</fullName>
    </recommendedName>
</protein>
<evidence type="ECO:0008006" key="3">
    <source>
        <dbReference type="Google" id="ProtNLM"/>
    </source>
</evidence>
<proteinExistence type="predicted"/>
<evidence type="ECO:0000313" key="2">
    <source>
        <dbReference type="Proteomes" id="UP000054560"/>
    </source>
</evidence>
<dbReference type="GeneID" id="25904154"/>
<dbReference type="AlphaFoldDB" id="A0A0L0G5D6"/>
<organism evidence="1 2">
    <name type="scientific">Sphaeroforma arctica JP610</name>
    <dbReference type="NCBI Taxonomy" id="667725"/>
    <lineage>
        <taxon>Eukaryota</taxon>
        <taxon>Ichthyosporea</taxon>
        <taxon>Ichthyophonida</taxon>
        <taxon>Sphaeroforma</taxon>
    </lineage>
</organism>
<dbReference type="EMBL" id="KQ241786">
    <property type="protein sequence ID" value="KNC84129.1"/>
    <property type="molecule type" value="Genomic_DNA"/>
</dbReference>